<dbReference type="EMBL" id="CADCTU010000191">
    <property type="protein sequence ID" value="CAA9301737.1"/>
    <property type="molecule type" value="Genomic_DNA"/>
</dbReference>
<sequence>ERGSPVGGLVLVRRGARRRAPGRGPTGDRRRAA</sequence>
<feature type="region of interest" description="Disordered" evidence="1">
    <location>
        <begin position="1"/>
        <end position="33"/>
    </location>
</feature>
<gene>
    <name evidence="2" type="ORF">AVDCRST_MAG11-876</name>
</gene>
<protein>
    <submittedName>
        <fullName evidence="2">Uncharacterized protein</fullName>
    </submittedName>
</protein>
<reference evidence="2" key="1">
    <citation type="submission" date="2020-02" db="EMBL/GenBank/DDBJ databases">
        <authorList>
            <person name="Meier V. D."/>
        </authorList>
    </citation>
    <scope>NUCLEOTIDE SEQUENCE</scope>
    <source>
        <strain evidence="2">AVDCRST_MAG11</strain>
    </source>
</reference>
<accession>A0A6J4KC50</accession>
<proteinExistence type="predicted"/>
<feature type="non-terminal residue" evidence="2">
    <location>
        <position position="1"/>
    </location>
</feature>
<organism evidence="2">
    <name type="scientific">uncultured Gemmatimonadaceae bacterium</name>
    <dbReference type="NCBI Taxonomy" id="246130"/>
    <lineage>
        <taxon>Bacteria</taxon>
        <taxon>Pseudomonadati</taxon>
        <taxon>Gemmatimonadota</taxon>
        <taxon>Gemmatimonadia</taxon>
        <taxon>Gemmatimonadales</taxon>
        <taxon>Gemmatimonadaceae</taxon>
        <taxon>environmental samples</taxon>
    </lineage>
</organism>
<evidence type="ECO:0000256" key="1">
    <source>
        <dbReference type="SAM" id="MobiDB-lite"/>
    </source>
</evidence>
<dbReference type="AlphaFoldDB" id="A0A6J4KC50"/>
<feature type="non-terminal residue" evidence="2">
    <location>
        <position position="33"/>
    </location>
</feature>
<name>A0A6J4KC50_9BACT</name>
<evidence type="ECO:0000313" key="2">
    <source>
        <dbReference type="EMBL" id="CAA9301737.1"/>
    </source>
</evidence>